<evidence type="ECO:0000259" key="8">
    <source>
        <dbReference type="Pfam" id="PF16822"/>
    </source>
</evidence>
<evidence type="ECO:0000256" key="5">
    <source>
        <dbReference type="ARBA" id="ARBA00022764"/>
    </source>
</evidence>
<comment type="pathway">
    <text evidence="2">Glycan biosynthesis; alginate biosynthesis.</text>
</comment>
<keyword evidence="7" id="KW-0812">Transmembrane</keyword>
<dbReference type="EMBL" id="SNXO01000033">
    <property type="protein sequence ID" value="TDP51067.1"/>
    <property type="molecule type" value="Genomic_DNA"/>
</dbReference>
<dbReference type="InterPro" id="IPR031811">
    <property type="entry name" value="ALGX/ALGJ_SGNH-like"/>
</dbReference>
<protein>
    <submittedName>
        <fullName evidence="9">DHHW motif protein</fullName>
    </submittedName>
</protein>
<gene>
    <name evidence="9" type="ORF">EV211_13314</name>
</gene>
<keyword evidence="10" id="KW-1185">Reference proteome</keyword>
<evidence type="ECO:0000256" key="4">
    <source>
        <dbReference type="ARBA" id="ARBA00022729"/>
    </source>
</evidence>
<dbReference type="Pfam" id="PF16822">
    <property type="entry name" value="ALGX"/>
    <property type="match status" value="1"/>
</dbReference>
<keyword evidence="6" id="KW-0016">Alginate biosynthesis</keyword>
<evidence type="ECO:0000256" key="7">
    <source>
        <dbReference type="SAM" id="Phobius"/>
    </source>
</evidence>
<reference evidence="9 10" key="1">
    <citation type="submission" date="2019-03" db="EMBL/GenBank/DDBJ databases">
        <title>Genomic Encyclopedia of Type Strains, Phase IV (KMG-IV): sequencing the most valuable type-strain genomes for metagenomic binning, comparative biology and taxonomic classification.</title>
        <authorList>
            <person name="Goeker M."/>
        </authorList>
    </citation>
    <scope>NUCLEOTIDE SEQUENCE [LARGE SCALE GENOMIC DNA]</scope>
    <source>
        <strain evidence="9 10">DSM 28287</strain>
    </source>
</reference>
<proteinExistence type="predicted"/>
<evidence type="ECO:0000256" key="2">
    <source>
        <dbReference type="ARBA" id="ARBA00005182"/>
    </source>
</evidence>
<dbReference type="Proteomes" id="UP000295500">
    <property type="component" value="Unassembled WGS sequence"/>
</dbReference>
<keyword evidence="5" id="KW-0574">Periplasm</keyword>
<evidence type="ECO:0000256" key="1">
    <source>
        <dbReference type="ARBA" id="ARBA00004418"/>
    </source>
</evidence>
<evidence type="ECO:0000256" key="6">
    <source>
        <dbReference type="ARBA" id="ARBA00022841"/>
    </source>
</evidence>
<feature type="transmembrane region" description="Helical" evidence="7">
    <location>
        <begin position="9"/>
        <end position="28"/>
    </location>
</feature>
<keyword evidence="7" id="KW-1133">Transmembrane helix</keyword>
<dbReference type="OrthoDB" id="175771at2"/>
<feature type="domain" description="AlgX/AlgJ SGNH hydrolase-like" evidence="8">
    <location>
        <begin position="112"/>
        <end position="215"/>
    </location>
</feature>
<evidence type="ECO:0000256" key="3">
    <source>
        <dbReference type="ARBA" id="ARBA00022679"/>
    </source>
</evidence>
<name>A0A4V3CQW2_9FIRM</name>
<comment type="caution">
    <text evidence="9">The sequence shown here is derived from an EMBL/GenBank/DDBJ whole genome shotgun (WGS) entry which is preliminary data.</text>
</comment>
<dbReference type="AlphaFoldDB" id="A0A4V3CQW2"/>
<keyword evidence="7" id="KW-0472">Membrane</keyword>
<keyword evidence="4" id="KW-0732">Signal</keyword>
<evidence type="ECO:0000313" key="10">
    <source>
        <dbReference type="Proteomes" id="UP000295500"/>
    </source>
</evidence>
<dbReference type="RefSeq" id="WP_133528999.1">
    <property type="nucleotide sequence ID" value="NZ_CALCQM010000060.1"/>
</dbReference>
<comment type="subcellular location">
    <subcellularLocation>
        <location evidence="1">Periplasm</location>
    </subcellularLocation>
</comment>
<evidence type="ECO:0000313" key="9">
    <source>
        <dbReference type="EMBL" id="TDP51067.1"/>
    </source>
</evidence>
<organism evidence="9 10">
    <name type="scientific">Aminicella lysinilytica</name>
    <dbReference type="NCBI Taxonomy" id="433323"/>
    <lineage>
        <taxon>Bacteria</taxon>
        <taxon>Bacillati</taxon>
        <taxon>Bacillota</taxon>
        <taxon>Clostridia</taxon>
        <taxon>Peptostreptococcales</taxon>
        <taxon>Anaerovoracaceae</taxon>
        <taxon>Aminicella</taxon>
    </lineage>
</organism>
<sequence length="382" mass="43907">MNDKKFTKIIGICFVAILAIFFLCNLLLPDKSFSSAENRMLQTLPHFSISTYMEGRYETKLENYANDQFVARNAFIKAKSATDITEGKLEANGVYRCRDNYLMEKITAPDDHLKTTEEALTQFRRKYGRMKMYFLLAPNAANILSDKLPATVRLNDQNKYMDNFFARIKNDGITPIDVRSTFKANKDDTQLYYRTDHHWTTDGAYLAFRKSCKVMGFKDSINYKAYAVKNDFKGTLYSKSGFTNGKDDAIKIYLPATSKAKGYKNSVIYYADTKKKTTQFYQLDNLEKKDAYTVFGGSNHPMYTIQTPVKSVGNLLLVKDSYANSFIPFLAQHYKKIVVVDPRYFYDDINDIIKANNISQVLFLYNGNTFFTDDSLGMMLTN</sequence>
<accession>A0A4V3CQW2</accession>
<keyword evidence="3" id="KW-0808">Transferase</keyword>